<reference evidence="2" key="1">
    <citation type="submission" date="2023-03" db="EMBL/GenBank/DDBJ databases">
        <title>Massive genome expansion in bonnet fungi (Mycena s.s.) driven by repeated elements and novel gene families across ecological guilds.</title>
        <authorList>
            <consortium name="Lawrence Berkeley National Laboratory"/>
            <person name="Harder C.B."/>
            <person name="Miyauchi S."/>
            <person name="Viragh M."/>
            <person name="Kuo A."/>
            <person name="Thoen E."/>
            <person name="Andreopoulos B."/>
            <person name="Lu D."/>
            <person name="Skrede I."/>
            <person name="Drula E."/>
            <person name="Henrissat B."/>
            <person name="Morin E."/>
            <person name="Kohler A."/>
            <person name="Barry K."/>
            <person name="LaButti K."/>
            <person name="Morin E."/>
            <person name="Salamov A."/>
            <person name="Lipzen A."/>
            <person name="Mereny Z."/>
            <person name="Hegedus B."/>
            <person name="Baldrian P."/>
            <person name="Stursova M."/>
            <person name="Weitz H."/>
            <person name="Taylor A."/>
            <person name="Grigoriev I.V."/>
            <person name="Nagy L.G."/>
            <person name="Martin F."/>
            <person name="Kauserud H."/>
        </authorList>
    </citation>
    <scope>NUCLEOTIDE SEQUENCE</scope>
    <source>
        <strain evidence="2">9144</strain>
    </source>
</reference>
<organism evidence="2 3">
    <name type="scientific">Mycena pura</name>
    <dbReference type="NCBI Taxonomy" id="153505"/>
    <lineage>
        <taxon>Eukaryota</taxon>
        <taxon>Fungi</taxon>
        <taxon>Dikarya</taxon>
        <taxon>Basidiomycota</taxon>
        <taxon>Agaricomycotina</taxon>
        <taxon>Agaricomycetes</taxon>
        <taxon>Agaricomycetidae</taxon>
        <taxon>Agaricales</taxon>
        <taxon>Marasmiineae</taxon>
        <taxon>Mycenaceae</taxon>
        <taxon>Mycena</taxon>
    </lineage>
</organism>
<evidence type="ECO:0000256" key="1">
    <source>
        <dbReference type="SAM" id="MobiDB-lite"/>
    </source>
</evidence>
<feature type="compositionally biased region" description="Low complexity" evidence="1">
    <location>
        <begin position="85"/>
        <end position="99"/>
    </location>
</feature>
<proteinExistence type="predicted"/>
<sequence length="295" mass="32009">MPMMPNRSDVYAPNFGSLCACRPLCNVGVIPDVSIRALDPPEPLGTLIVFRAPLISSPRGGQLASSEASATFANLTLPRLGNIDASPADSVPAPSASRPAESRLSRHNAPGAPPSGHSYMHFSGTRLAAYVLASPHPFPDLRCSRYIVGRPHRRTTPSPDLHLHGWTPWDARRPADVAGEAPERGAGHVAELGLTDIQEPKVRDLRSERGTARIFWMQLTDQRHFPEAGSQLESVVGGERPAETVTERWASIVTATLLTPYCTTVDTTSGQVTTARAWQLLNSKKFEDSAHRFRA</sequence>
<dbReference type="AlphaFoldDB" id="A0AAD6USB1"/>
<accession>A0AAD6USB1</accession>
<dbReference type="PROSITE" id="PS51257">
    <property type="entry name" value="PROKAR_LIPOPROTEIN"/>
    <property type="match status" value="1"/>
</dbReference>
<evidence type="ECO:0000313" key="3">
    <source>
        <dbReference type="Proteomes" id="UP001219525"/>
    </source>
</evidence>
<gene>
    <name evidence="2" type="ORF">GGX14DRAFT_406306</name>
</gene>
<feature type="region of interest" description="Disordered" evidence="1">
    <location>
        <begin position="85"/>
        <end position="117"/>
    </location>
</feature>
<protein>
    <submittedName>
        <fullName evidence="2">Uncharacterized protein</fullName>
    </submittedName>
</protein>
<dbReference type="EMBL" id="JARJCW010000119">
    <property type="protein sequence ID" value="KAJ7192505.1"/>
    <property type="molecule type" value="Genomic_DNA"/>
</dbReference>
<keyword evidence="3" id="KW-1185">Reference proteome</keyword>
<evidence type="ECO:0000313" key="2">
    <source>
        <dbReference type="EMBL" id="KAJ7192505.1"/>
    </source>
</evidence>
<comment type="caution">
    <text evidence="2">The sequence shown here is derived from an EMBL/GenBank/DDBJ whole genome shotgun (WGS) entry which is preliminary data.</text>
</comment>
<name>A0AAD6USB1_9AGAR</name>
<dbReference type="Proteomes" id="UP001219525">
    <property type="component" value="Unassembled WGS sequence"/>
</dbReference>